<gene>
    <name evidence="2" type="ORF">N5A92_19390</name>
</gene>
<dbReference type="Proteomes" id="UP001320831">
    <property type="component" value="Unassembled WGS sequence"/>
</dbReference>
<keyword evidence="3" id="KW-1185">Reference proteome</keyword>
<proteinExistence type="predicted"/>
<dbReference type="RefSeq" id="WP_260905574.1">
    <property type="nucleotide sequence ID" value="NZ_JAOCZP010000006.1"/>
</dbReference>
<sequence length="71" mass="7414">MGMILTGIVVAIAIAIGTGYFMNLEQRPSWQVYSTQSTRVGDPGHNLVGATWTGNPGNDAVAAAEPEEPPS</sequence>
<evidence type="ECO:0000256" key="1">
    <source>
        <dbReference type="SAM" id="MobiDB-lite"/>
    </source>
</evidence>
<comment type="caution">
    <text evidence="2">The sequence shown here is derived from an EMBL/GenBank/DDBJ whole genome shotgun (WGS) entry which is preliminary data.</text>
</comment>
<protein>
    <submittedName>
        <fullName evidence="2">Uncharacterized protein</fullName>
    </submittedName>
</protein>
<organism evidence="2 3">
    <name type="scientific">Chelativorans salis</name>
    <dbReference type="NCBI Taxonomy" id="2978478"/>
    <lineage>
        <taxon>Bacteria</taxon>
        <taxon>Pseudomonadati</taxon>
        <taxon>Pseudomonadota</taxon>
        <taxon>Alphaproteobacteria</taxon>
        <taxon>Hyphomicrobiales</taxon>
        <taxon>Phyllobacteriaceae</taxon>
        <taxon>Chelativorans</taxon>
    </lineage>
</organism>
<accession>A0ABT2LTL1</accession>
<evidence type="ECO:0000313" key="2">
    <source>
        <dbReference type="EMBL" id="MCT7377187.1"/>
    </source>
</evidence>
<reference evidence="2 3" key="1">
    <citation type="submission" date="2022-09" db="EMBL/GenBank/DDBJ databases">
        <title>Chelativorans salina sp. nov., a novel slightly halophilic bacterium isolated from a saline lake sediment enrichment.</title>
        <authorList>
            <person name="Gao L."/>
            <person name="Fang B.-Z."/>
            <person name="Li W.-J."/>
        </authorList>
    </citation>
    <scope>NUCLEOTIDE SEQUENCE [LARGE SCALE GENOMIC DNA]</scope>
    <source>
        <strain evidence="2 3">EGI FJ00035</strain>
    </source>
</reference>
<feature type="region of interest" description="Disordered" evidence="1">
    <location>
        <begin position="51"/>
        <end position="71"/>
    </location>
</feature>
<name>A0ABT2LTL1_9HYPH</name>
<dbReference type="EMBL" id="JAOCZP010000006">
    <property type="protein sequence ID" value="MCT7377187.1"/>
    <property type="molecule type" value="Genomic_DNA"/>
</dbReference>
<evidence type="ECO:0000313" key="3">
    <source>
        <dbReference type="Proteomes" id="UP001320831"/>
    </source>
</evidence>